<evidence type="ECO:0000313" key="3">
    <source>
        <dbReference type="EMBL" id="CAJ0593302.1"/>
    </source>
</evidence>
<dbReference type="Pfam" id="PF00188">
    <property type="entry name" value="CAP"/>
    <property type="match status" value="2"/>
</dbReference>
<dbReference type="Gene3D" id="3.40.33.10">
    <property type="entry name" value="CAP"/>
    <property type="match status" value="2"/>
</dbReference>
<keyword evidence="1" id="KW-0732">Signal</keyword>
<organism evidence="3 4">
    <name type="scientific">Cylicocyclus nassatus</name>
    <name type="common">Nematode worm</name>
    <dbReference type="NCBI Taxonomy" id="53992"/>
    <lineage>
        <taxon>Eukaryota</taxon>
        <taxon>Metazoa</taxon>
        <taxon>Ecdysozoa</taxon>
        <taxon>Nematoda</taxon>
        <taxon>Chromadorea</taxon>
        <taxon>Rhabditida</taxon>
        <taxon>Rhabditina</taxon>
        <taxon>Rhabditomorpha</taxon>
        <taxon>Strongyloidea</taxon>
        <taxon>Strongylidae</taxon>
        <taxon>Cylicocyclus</taxon>
    </lineage>
</organism>
<gene>
    <name evidence="3" type="ORF">CYNAS_LOCUS5285</name>
</gene>
<dbReference type="SMART" id="SM00198">
    <property type="entry name" value="SCP"/>
    <property type="match status" value="2"/>
</dbReference>
<comment type="caution">
    <text evidence="3">The sequence shown here is derived from an EMBL/GenBank/DDBJ whole genome shotgun (WGS) entry which is preliminary data.</text>
</comment>
<dbReference type="InterPro" id="IPR001283">
    <property type="entry name" value="CRISP-related"/>
</dbReference>
<evidence type="ECO:0000259" key="2">
    <source>
        <dbReference type="SMART" id="SM00198"/>
    </source>
</evidence>
<proteinExistence type="predicted"/>
<feature type="chain" id="PRO_5041328102" description="SCP domain-containing protein" evidence="1">
    <location>
        <begin position="20"/>
        <end position="486"/>
    </location>
</feature>
<evidence type="ECO:0000313" key="4">
    <source>
        <dbReference type="Proteomes" id="UP001176961"/>
    </source>
</evidence>
<name>A0AA36DUG3_CYLNA</name>
<evidence type="ECO:0000256" key="1">
    <source>
        <dbReference type="SAM" id="SignalP"/>
    </source>
</evidence>
<feature type="domain" description="SCP" evidence="2">
    <location>
        <begin position="285"/>
        <end position="445"/>
    </location>
</feature>
<dbReference type="Proteomes" id="UP001176961">
    <property type="component" value="Unassembled WGS sequence"/>
</dbReference>
<keyword evidence="4" id="KW-1185">Reference proteome</keyword>
<accession>A0AA36DUG3</accession>
<reference evidence="3" key="1">
    <citation type="submission" date="2023-07" db="EMBL/GenBank/DDBJ databases">
        <authorList>
            <consortium name="CYATHOMIX"/>
        </authorList>
    </citation>
    <scope>NUCLEOTIDE SEQUENCE</scope>
    <source>
        <strain evidence="3">N/A</strain>
    </source>
</reference>
<dbReference type="SUPFAM" id="SSF55797">
    <property type="entry name" value="PR-1-like"/>
    <property type="match status" value="2"/>
</dbReference>
<sequence length="486" mass="55717">MMLIPWIMVVLFMTHTARAQTEDPELIALLTHGLPDDNEEGSDFSGNDLFTSSTHENENCTGSTMTPEHRDFVLFTHNRLRSKLAQGRQQNKEGLGLMSSGKNIYLLKWDCELEQMARIWAHDCPRYTTPYEKTRNIPLGLQLVKRIHVAIRGDNVTKHIDDSMRSWWLEYKRNGNVDSKNRYFNRQKYFGWANMAKGMTTRIGCSYTLCDSIRAIFTCVYNTKVNIENRIIYEPGPSCKRDEDCTTYPKSRCLAPLGLCQAPDIPEDRISNGMCGGAGLSMTDYSRNYSVDIHNHYRSRLARGLEFNGEIKRNQIGAKNMLKLEYDCKLERYAQEWANKCRFEHSNSWERPDQGQNLYMTSLKNWETTSLLHTAFEVWWRELEEYGMPADAVLTDDVWNKKGVLIGHFTQMACGKTQRVGCAVSLCPNMQMVVCHYSPGGNHREEAVYEVGQPCQNDDECSENYSCIAEEGLCAADKNLELQSLG</sequence>
<dbReference type="InterPro" id="IPR002413">
    <property type="entry name" value="V5_allergen-like"/>
</dbReference>
<dbReference type="InterPro" id="IPR014044">
    <property type="entry name" value="CAP_dom"/>
</dbReference>
<dbReference type="InterPro" id="IPR035940">
    <property type="entry name" value="CAP_sf"/>
</dbReference>
<protein>
    <recommendedName>
        <fullName evidence="2">SCP domain-containing protein</fullName>
    </recommendedName>
</protein>
<dbReference type="EMBL" id="CATQJL010000112">
    <property type="protein sequence ID" value="CAJ0593302.1"/>
    <property type="molecule type" value="Genomic_DNA"/>
</dbReference>
<dbReference type="CDD" id="cd05380">
    <property type="entry name" value="CAP_euk"/>
    <property type="match status" value="2"/>
</dbReference>
<dbReference type="AlphaFoldDB" id="A0AA36DUG3"/>
<feature type="domain" description="SCP" evidence="2">
    <location>
        <begin position="68"/>
        <end position="229"/>
    </location>
</feature>
<dbReference type="PRINTS" id="PR00838">
    <property type="entry name" value="V5ALLERGEN"/>
</dbReference>
<dbReference type="PANTHER" id="PTHR10334">
    <property type="entry name" value="CYSTEINE-RICH SECRETORY PROTEIN-RELATED"/>
    <property type="match status" value="1"/>
</dbReference>
<dbReference type="PRINTS" id="PR00837">
    <property type="entry name" value="V5TPXLIKE"/>
</dbReference>
<feature type="signal peptide" evidence="1">
    <location>
        <begin position="1"/>
        <end position="19"/>
    </location>
</feature>